<evidence type="ECO:0000313" key="2">
    <source>
        <dbReference type="EMBL" id="KAJ8260871.1"/>
    </source>
</evidence>
<organism evidence="2 3">
    <name type="scientific">Conger conger</name>
    <name type="common">Conger eel</name>
    <name type="synonym">Muraena conger</name>
    <dbReference type="NCBI Taxonomy" id="82655"/>
    <lineage>
        <taxon>Eukaryota</taxon>
        <taxon>Metazoa</taxon>
        <taxon>Chordata</taxon>
        <taxon>Craniata</taxon>
        <taxon>Vertebrata</taxon>
        <taxon>Euteleostomi</taxon>
        <taxon>Actinopterygii</taxon>
        <taxon>Neopterygii</taxon>
        <taxon>Teleostei</taxon>
        <taxon>Anguilliformes</taxon>
        <taxon>Congridae</taxon>
        <taxon>Conger</taxon>
    </lineage>
</organism>
<dbReference type="AlphaFoldDB" id="A0A9Q1HTT8"/>
<protein>
    <submittedName>
        <fullName evidence="2">Uncharacterized protein</fullName>
    </submittedName>
</protein>
<sequence length="136" mass="14726">MGQRTGTSRGFGETDKTPGSEFGAGRRLYRAARGGWGSIAAPSPPLWRCYAHGLLLGPKIEDSLRSPSDRFHLHVRLEARSLTHARYTPRPGSRTPSPILAPQLAPWGIPGPWQSTLPLSAGHRGGTGTCERLCFL</sequence>
<gene>
    <name evidence="2" type="ORF">COCON_G00165940</name>
</gene>
<keyword evidence="3" id="KW-1185">Reference proteome</keyword>
<name>A0A9Q1HTT8_CONCO</name>
<dbReference type="EMBL" id="JAFJMO010000012">
    <property type="protein sequence ID" value="KAJ8260871.1"/>
    <property type="molecule type" value="Genomic_DNA"/>
</dbReference>
<reference evidence="2" key="1">
    <citation type="journal article" date="2023" name="Science">
        <title>Genome structures resolve the early diversification of teleost fishes.</title>
        <authorList>
            <person name="Parey E."/>
            <person name="Louis A."/>
            <person name="Montfort J."/>
            <person name="Bouchez O."/>
            <person name="Roques C."/>
            <person name="Iampietro C."/>
            <person name="Lluch J."/>
            <person name="Castinel A."/>
            <person name="Donnadieu C."/>
            <person name="Desvignes T."/>
            <person name="Floi Bucao C."/>
            <person name="Jouanno E."/>
            <person name="Wen M."/>
            <person name="Mejri S."/>
            <person name="Dirks R."/>
            <person name="Jansen H."/>
            <person name="Henkel C."/>
            <person name="Chen W.J."/>
            <person name="Zahm M."/>
            <person name="Cabau C."/>
            <person name="Klopp C."/>
            <person name="Thompson A.W."/>
            <person name="Robinson-Rechavi M."/>
            <person name="Braasch I."/>
            <person name="Lecointre G."/>
            <person name="Bobe J."/>
            <person name="Postlethwait J.H."/>
            <person name="Berthelot C."/>
            <person name="Roest Crollius H."/>
            <person name="Guiguen Y."/>
        </authorList>
    </citation>
    <scope>NUCLEOTIDE SEQUENCE</scope>
    <source>
        <strain evidence="2">Concon-B</strain>
    </source>
</reference>
<proteinExistence type="predicted"/>
<evidence type="ECO:0000313" key="3">
    <source>
        <dbReference type="Proteomes" id="UP001152803"/>
    </source>
</evidence>
<dbReference type="Proteomes" id="UP001152803">
    <property type="component" value="Unassembled WGS sequence"/>
</dbReference>
<feature type="region of interest" description="Disordered" evidence="1">
    <location>
        <begin position="1"/>
        <end position="24"/>
    </location>
</feature>
<accession>A0A9Q1HTT8</accession>
<evidence type="ECO:0000256" key="1">
    <source>
        <dbReference type="SAM" id="MobiDB-lite"/>
    </source>
</evidence>
<comment type="caution">
    <text evidence="2">The sequence shown here is derived from an EMBL/GenBank/DDBJ whole genome shotgun (WGS) entry which is preliminary data.</text>
</comment>